<evidence type="ECO:0000313" key="13">
    <source>
        <dbReference type="EMBL" id="KAK4508109.1"/>
    </source>
</evidence>
<evidence type="ECO:0000256" key="1">
    <source>
        <dbReference type="ARBA" id="ARBA00001964"/>
    </source>
</evidence>
<organism evidence="13 14">
    <name type="scientific">Zasmidium cellare</name>
    <name type="common">Wine cellar mold</name>
    <name type="synonym">Racodium cellare</name>
    <dbReference type="NCBI Taxonomy" id="395010"/>
    <lineage>
        <taxon>Eukaryota</taxon>
        <taxon>Fungi</taxon>
        <taxon>Dikarya</taxon>
        <taxon>Ascomycota</taxon>
        <taxon>Pezizomycotina</taxon>
        <taxon>Dothideomycetes</taxon>
        <taxon>Dothideomycetidae</taxon>
        <taxon>Mycosphaerellales</taxon>
        <taxon>Mycosphaerellaceae</taxon>
        <taxon>Zasmidium</taxon>
    </lineage>
</organism>
<comment type="caution">
    <text evidence="13">The sequence shown here is derived from an EMBL/GenBank/DDBJ whole genome shotgun (WGS) entry which is preliminary data.</text>
</comment>
<evidence type="ECO:0000256" key="7">
    <source>
        <dbReference type="ARBA" id="ARBA00023052"/>
    </source>
</evidence>
<evidence type="ECO:0000256" key="4">
    <source>
        <dbReference type="ARBA" id="ARBA00022723"/>
    </source>
</evidence>
<keyword evidence="6" id="KW-0460">Magnesium</keyword>
<dbReference type="InterPro" id="IPR029061">
    <property type="entry name" value="THDP-binding"/>
</dbReference>
<feature type="domain" description="Thiamine pyrophosphate enzyme TPP-binding" evidence="11">
    <location>
        <begin position="407"/>
        <end position="489"/>
    </location>
</feature>
<dbReference type="InterPro" id="IPR029035">
    <property type="entry name" value="DHS-like_NAD/FAD-binding_dom"/>
</dbReference>
<keyword evidence="8" id="KW-0456">Lyase</keyword>
<evidence type="ECO:0000256" key="3">
    <source>
        <dbReference type="ARBA" id="ARBA00014422"/>
    </source>
</evidence>
<dbReference type="InterPro" id="IPR047213">
    <property type="entry name" value="TPP_PYR_PDC_IPDC-like"/>
</dbReference>
<evidence type="ECO:0000313" key="14">
    <source>
        <dbReference type="Proteomes" id="UP001305779"/>
    </source>
</evidence>
<keyword evidence="7 9" id="KW-0786">Thiamine pyrophosphate</keyword>
<evidence type="ECO:0000259" key="11">
    <source>
        <dbReference type="Pfam" id="PF02775"/>
    </source>
</evidence>
<dbReference type="CDD" id="cd02005">
    <property type="entry name" value="TPP_PDC_IPDC"/>
    <property type="match status" value="1"/>
</dbReference>
<keyword evidence="4" id="KW-0479">Metal-binding</keyword>
<dbReference type="SUPFAM" id="SSF52518">
    <property type="entry name" value="Thiamin diphosphate-binding fold (THDP-binding)"/>
    <property type="match status" value="2"/>
</dbReference>
<dbReference type="PANTHER" id="PTHR43452">
    <property type="entry name" value="PYRUVATE DECARBOXYLASE"/>
    <property type="match status" value="1"/>
</dbReference>
<dbReference type="Gene3D" id="3.40.50.970">
    <property type="match status" value="2"/>
</dbReference>
<accession>A0ABR0F3E2</accession>
<keyword evidence="5" id="KW-0210">Decarboxylase</keyword>
<dbReference type="Pfam" id="PF00205">
    <property type="entry name" value="TPP_enzyme_M"/>
    <property type="match status" value="1"/>
</dbReference>
<dbReference type="CDD" id="cd07038">
    <property type="entry name" value="TPP_PYR_PDC_IPDC_like"/>
    <property type="match status" value="1"/>
</dbReference>
<gene>
    <name evidence="13" type="ORF">PRZ48_001847</name>
</gene>
<reference evidence="13 14" key="1">
    <citation type="journal article" date="2023" name="G3 (Bethesda)">
        <title>A chromosome-level genome assembly of Zasmidium syzygii isolated from banana leaves.</title>
        <authorList>
            <person name="van Westerhoven A.C."/>
            <person name="Mehrabi R."/>
            <person name="Talebi R."/>
            <person name="Steentjes M.B.F."/>
            <person name="Corcolon B."/>
            <person name="Chong P.A."/>
            <person name="Kema G.H.J."/>
            <person name="Seidl M.F."/>
        </authorList>
    </citation>
    <scope>NUCLEOTIDE SEQUENCE [LARGE SCALE GENOMIC DNA]</scope>
    <source>
        <strain evidence="13 14">P124</strain>
    </source>
</reference>
<dbReference type="PIRSF" id="PIRSF036565">
    <property type="entry name" value="Pyruvt_ip_decrb"/>
    <property type="match status" value="1"/>
</dbReference>
<proteinExistence type="inferred from homology"/>
<dbReference type="PANTHER" id="PTHR43452:SF30">
    <property type="entry name" value="PYRUVATE DECARBOXYLASE ISOZYME 1-RELATED"/>
    <property type="match status" value="1"/>
</dbReference>
<evidence type="ECO:0000259" key="10">
    <source>
        <dbReference type="Pfam" id="PF00205"/>
    </source>
</evidence>
<dbReference type="EMBL" id="JAXOVC010000001">
    <property type="protein sequence ID" value="KAK4508109.1"/>
    <property type="molecule type" value="Genomic_DNA"/>
</dbReference>
<dbReference type="InterPro" id="IPR012001">
    <property type="entry name" value="Thiamin_PyroP_enz_TPP-bd_dom"/>
</dbReference>
<dbReference type="InterPro" id="IPR012110">
    <property type="entry name" value="PDC/IPDC-like"/>
</dbReference>
<comment type="cofactor">
    <cofactor evidence="1">
        <name>thiamine diphosphate</name>
        <dbReference type="ChEBI" id="CHEBI:58937"/>
    </cofactor>
</comment>
<name>A0ABR0F3E2_ZASCE</name>
<dbReference type="InterPro" id="IPR047214">
    <property type="entry name" value="TPP_PDC_IPDC"/>
</dbReference>
<feature type="domain" description="Thiamine pyrophosphate enzyme N-terminal TPP-binding" evidence="12">
    <location>
        <begin position="10"/>
        <end position="114"/>
    </location>
</feature>
<evidence type="ECO:0000256" key="9">
    <source>
        <dbReference type="RuleBase" id="RU362132"/>
    </source>
</evidence>
<feature type="domain" description="Thiamine pyrophosphate enzyme central" evidence="10">
    <location>
        <begin position="206"/>
        <end position="341"/>
    </location>
</feature>
<dbReference type="InterPro" id="IPR012000">
    <property type="entry name" value="Thiamin_PyroP_enz_cen_dom"/>
</dbReference>
<dbReference type="Pfam" id="PF02775">
    <property type="entry name" value="TPP_enzyme_C"/>
    <property type="match status" value="1"/>
</dbReference>
<evidence type="ECO:0000256" key="5">
    <source>
        <dbReference type="ARBA" id="ARBA00022793"/>
    </source>
</evidence>
<dbReference type="SUPFAM" id="SSF52467">
    <property type="entry name" value="DHS-like NAD/FAD-binding domain"/>
    <property type="match status" value="1"/>
</dbReference>
<comment type="similarity">
    <text evidence="2 9">Belongs to the TPP enzyme family.</text>
</comment>
<dbReference type="Pfam" id="PF02776">
    <property type="entry name" value="TPP_enzyme_N"/>
    <property type="match status" value="1"/>
</dbReference>
<evidence type="ECO:0000256" key="2">
    <source>
        <dbReference type="ARBA" id="ARBA00007812"/>
    </source>
</evidence>
<dbReference type="Gene3D" id="3.40.50.1220">
    <property type="entry name" value="TPP-binding domain"/>
    <property type="match status" value="1"/>
</dbReference>
<evidence type="ECO:0000256" key="6">
    <source>
        <dbReference type="ARBA" id="ARBA00022842"/>
    </source>
</evidence>
<dbReference type="Proteomes" id="UP001305779">
    <property type="component" value="Unassembled WGS sequence"/>
</dbReference>
<protein>
    <recommendedName>
        <fullName evidence="3">Pyruvate decarboxylase</fullName>
    </recommendedName>
</protein>
<evidence type="ECO:0000259" key="12">
    <source>
        <dbReference type="Pfam" id="PF02776"/>
    </source>
</evidence>
<dbReference type="InterPro" id="IPR011766">
    <property type="entry name" value="TPP_enzyme_TPP-bd"/>
</dbReference>
<evidence type="ECO:0000256" key="8">
    <source>
        <dbReference type="ARBA" id="ARBA00023239"/>
    </source>
</evidence>
<sequence length="596" mass="65935">MTQNEKIPLGSYLWHRISQLGISSIFGVPGDFNLTLLDHIYSTPNLSWIGNTNELNAAYAADGYARVKQGAGCVVTTHGVGELSALNAIAGSMTEQVKVVHVVGQTSTRMQEGRMMIHHSVGFGPDHSVFQKASQAFRVAAADLKSEEGAPEEIDRVLRECFVKSGPVYIFVPIDLVDRPVPAKRLETPLDLEPEFDQGNVDEAAKAVLDVVYASKSPGLFVDCLVQRRNAVAEARELVDKLGVLVYTSNMGKGIIDETNPHYLGLYNGVASAPGVESAFETHDVVVTLGNLPSDTNSGGFTRKVAPEKGIYINTDDVQLFGKKSFEKAPIKYVLQSILKQLDTSKLPKPTKPTLPTPDLEDDADSKAITQSWIWTYLAENFFQPHDVLFGETGTAAFGIPDVTFPKKIDWITQTYFGSIGYCTPAAFGAETALVELDETKKRERGRTVLVTGDGSIMLTIQEVGNMIKHRLTPIILLINNAGYTIERVIHGAHQSYNDIVPFDYSHMLPFFNMPPEEAKKNFHRCETKVQLEEVLRKESVRSPKAVQVVEIVMDKLDVPWRLSTQVGTRGEQAIKEMKEAGFKVREMKKSEAYWQ</sequence>
<keyword evidence="14" id="KW-1185">Reference proteome</keyword>